<comment type="caution">
    <text evidence="6">The sequence shown here is derived from an EMBL/GenBank/DDBJ whole genome shotgun (WGS) entry which is preliminary data.</text>
</comment>
<keyword evidence="6" id="KW-0401">Integrin</keyword>
<dbReference type="SMART" id="SM00191">
    <property type="entry name" value="Int_alpha"/>
    <property type="match status" value="5"/>
</dbReference>
<dbReference type="InterPro" id="IPR011043">
    <property type="entry name" value="Gal_Oxase/kelch_b-propeller"/>
</dbReference>
<feature type="chain" id="PRO_5016835581" evidence="5">
    <location>
        <begin position="20"/>
        <end position="572"/>
    </location>
</feature>
<evidence type="ECO:0000256" key="2">
    <source>
        <dbReference type="ARBA" id="ARBA00022737"/>
    </source>
</evidence>
<evidence type="ECO:0000256" key="4">
    <source>
        <dbReference type="SAM" id="MobiDB-lite"/>
    </source>
</evidence>
<organism evidence="6 7">
    <name type="scientific">Hydrogenophaga borbori</name>
    <dbReference type="NCBI Taxonomy" id="2294117"/>
    <lineage>
        <taxon>Bacteria</taxon>
        <taxon>Pseudomonadati</taxon>
        <taxon>Pseudomonadota</taxon>
        <taxon>Betaproteobacteria</taxon>
        <taxon>Burkholderiales</taxon>
        <taxon>Comamonadaceae</taxon>
        <taxon>Hydrogenophaga</taxon>
    </lineage>
</organism>
<sequence>MPAVRAAAFALAAVLSACGGNGGGAPSSATVAFLPAAALAAPVLALTPTATTTFHFSWADVPGASEYRLLEDTDGASGYTLIATLPAGSTQVDRTVFLPERINARYLLQACQASACVDSAAVTASGPLAEAIGYVKASDPASDAQFGQSVALSADGQTLAVGAPGSDSLNSSSGTVHVFTHDGATWRQQARLQAPAPQPNDGFGYRLALSSAGDTLAVGAPHDSQTANYGGAVYLYTGQGGAWNLQTRLTGLNTGGGDAFGGSVALSAQGDVLAVGADQEAGSGTGVNPPDDDNSPQSGAAYVFARQGNAWSQQAYLKAATNHVADQFGRRITLSADGHTLAVGTPSPDPMGGSATGGSVHVYAHDGVAWGLQAFLPAPNPLLPSGFGEALALSADGQVLAVGSPYDSSAATGVDGDPGNTGATFSGAAYVFARDNAGWNQRAYIKASNTGANDRFGSTLALSSDGQALAVGATGESSDARGINGDQGNDNAPDTGAAYLFTHSATGWRQQAYLKPSNTAEYSVYQFGAALALSGDGLALAVSCPYASNATAGVGGDQADASGVNVGAVYLY</sequence>
<evidence type="ECO:0000256" key="1">
    <source>
        <dbReference type="ARBA" id="ARBA00022729"/>
    </source>
</evidence>
<dbReference type="Pfam" id="PF14312">
    <property type="entry name" value="FG-GAP_2"/>
    <property type="match status" value="4"/>
</dbReference>
<keyword evidence="1 5" id="KW-0732">Signal</keyword>
<reference evidence="6 7" key="1">
    <citation type="submission" date="2018-08" db="EMBL/GenBank/DDBJ databases">
        <title>Hydrogenophaga sp. LA-38 isolated from sludge.</title>
        <authorList>
            <person name="Im W.-T."/>
        </authorList>
    </citation>
    <scope>NUCLEOTIDE SEQUENCE [LARGE SCALE GENOMIC DNA]</scope>
    <source>
        <strain evidence="6 7">LA-38</strain>
    </source>
</reference>
<dbReference type="SUPFAM" id="SSF50965">
    <property type="entry name" value="Galactose oxidase, central domain"/>
    <property type="match status" value="1"/>
</dbReference>
<dbReference type="PANTHER" id="PTHR36220">
    <property type="entry name" value="UNNAMED PRODUCT"/>
    <property type="match status" value="1"/>
</dbReference>
<keyword evidence="2" id="KW-0677">Repeat</keyword>
<feature type="signal peptide" evidence="5">
    <location>
        <begin position="1"/>
        <end position="19"/>
    </location>
</feature>
<feature type="region of interest" description="Disordered" evidence="4">
    <location>
        <begin position="279"/>
        <end position="299"/>
    </location>
</feature>
<dbReference type="InterPro" id="IPR013519">
    <property type="entry name" value="Int_alpha_beta-p"/>
</dbReference>
<evidence type="ECO:0000313" key="6">
    <source>
        <dbReference type="EMBL" id="RFP76227.1"/>
    </source>
</evidence>
<dbReference type="Proteomes" id="UP000261931">
    <property type="component" value="Unassembled WGS sequence"/>
</dbReference>
<keyword evidence="3" id="KW-0325">Glycoprotein</keyword>
<protein>
    <submittedName>
        <fullName evidence="6">Integrin</fullName>
    </submittedName>
</protein>
<keyword evidence="7" id="KW-1185">Reference proteome</keyword>
<dbReference type="GO" id="GO:0007229">
    <property type="term" value="P:integrin-mediated signaling pathway"/>
    <property type="evidence" value="ECO:0007669"/>
    <property type="project" value="UniProtKB-KW"/>
</dbReference>
<dbReference type="InterPro" id="IPR028994">
    <property type="entry name" value="Integrin_alpha_N"/>
</dbReference>
<proteinExistence type="predicted"/>
<evidence type="ECO:0000256" key="5">
    <source>
        <dbReference type="SAM" id="SignalP"/>
    </source>
</evidence>
<accession>A0A372EEL3</accession>
<dbReference type="PROSITE" id="PS51470">
    <property type="entry name" value="FG_GAP"/>
    <property type="match status" value="2"/>
</dbReference>
<gene>
    <name evidence="6" type="ORF">DY262_20060</name>
</gene>
<evidence type="ECO:0000256" key="3">
    <source>
        <dbReference type="ARBA" id="ARBA00023180"/>
    </source>
</evidence>
<dbReference type="Gene3D" id="2.130.10.130">
    <property type="entry name" value="Integrin alpha, N-terminal"/>
    <property type="match status" value="3"/>
</dbReference>
<dbReference type="PANTHER" id="PTHR36220:SF1">
    <property type="entry name" value="GAMMA TUBULIN COMPLEX COMPONENT C-TERMINAL DOMAIN-CONTAINING PROTEIN"/>
    <property type="match status" value="1"/>
</dbReference>
<dbReference type="EMBL" id="QVLS01000015">
    <property type="protein sequence ID" value="RFP76227.1"/>
    <property type="molecule type" value="Genomic_DNA"/>
</dbReference>
<dbReference type="InterPro" id="IPR013517">
    <property type="entry name" value="FG-GAP"/>
</dbReference>
<dbReference type="AlphaFoldDB" id="A0A372EEL3"/>
<dbReference type="PROSITE" id="PS51257">
    <property type="entry name" value="PROKAR_LIPOPROTEIN"/>
    <property type="match status" value="1"/>
</dbReference>
<name>A0A372EEL3_9BURK</name>
<evidence type="ECO:0000313" key="7">
    <source>
        <dbReference type="Proteomes" id="UP000261931"/>
    </source>
</evidence>